<dbReference type="EMBL" id="JBHUOJ010000022">
    <property type="protein sequence ID" value="MFD2833601.1"/>
    <property type="molecule type" value="Genomic_DNA"/>
</dbReference>
<dbReference type="InterPro" id="IPR018060">
    <property type="entry name" value="HTH_AraC"/>
</dbReference>
<keyword evidence="1" id="KW-0805">Transcription regulation</keyword>
<comment type="caution">
    <text evidence="5">The sequence shown here is derived from an EMBL/GenBank/DDBJ whole genome shotgun (WGS) entry which is preliminary data.</text>
</comment>
<proteinExistence type="predicted"/>
<dbReference type="Pfam" id="PF12833">
    <property type="entry name" value="HTH_18"/>
    <property type="match status" value="1"/>
</dbReference>
<evidence type="ECO:0000313" key="5">
    <source>
        <dbReference type="EMBL" id="MFD2833601.1"/>
    </source>
</evidence>
<accession>A0ABW5X3E9</accession>
<keyword evidence="6" id="KW-1185">Reference proteome</keyword>
<evidence type="ECO:0000256" key="1">
    <source>
        <dbReference type="ARBA" id="ARBA00023015"/>
    </source>
</evidence>
<dbReference type="RefSeq" id="WP_251742754.1">
    <property type="nucleotide sequence ID" value="NZ_JBHUOJ010000022.1"/>
</dbReference>
<evidence type="ECO:0000313" key="6">
    <source>
        <dbReference type="Proteomes" id="UP001597438"/>
    </source>
</evidence>
<dbReference type="PROSITE" id="PS01124">
    <property type="entry name" value="HTH_ARAC_FAMILY_2"/>
    <property type="match status" value="1"/>
</dbReference>
<evidence type="ECO:0000256" key="3">
    <source>
        <dbReference type="ARBA" id="ARBA00023163"/>
    </source>
</evidence>
<feature type="domain" description="HTH araC/xylS-type" evidence="4">
    <location>
        <begin position="159"/>
        <end position="255"/>
    </location>
</feature>
<dbReference type="Proteomes" id="UP001597438">
    <property type="component" value="Unassembled WGS sequence"/>
</dbReference>
<dbReference type="PANTHER" id="PTHR46796">
    <property type="entry name" value="HTH-TYPE TRANSCRIPTIONAL ACTIVATOR RHAS-RELATED"/>
    <property type="match status" value="1"/>
</dbReference>
<keyword evidence="3" id="KW-0804">Transcription</keyword>
<dbReference type="SMART" id="SM00342">
    <property type="entry name" value="HTH_ARAC"/>
    <property type="match status" value="1"/>
</dbReference>
<protein>
    <submittedName>
        <fullName evidence="5">Helix-turn-helix domain-containing protein</fullName>
    </submittedName>
</protein>
<evidence type="ECO:0000256" key="2">
    <source>
        <dbReference type="ARBA" id="ARBA00023125"/>
    </source>
</evidence>
<reference evidence="6" key="1">
    <citation type="journal article" date="2019" name="Int. J. Syst. Evol. Microbiol.">
        <title>The Global Catalogue of Microorganisms (GCM) 10K type strain sequencing project: providing services to taxonomists for standard genome sequencing and annotation.</title>
        <authorList>
            <consortium name="The Broad Institute Genomics Platform"/>
            <consortium name="The Broad Institute Genome Sequencing Center for Infectious Disease"/>
            <person name="Wu L."/>
            <person name="Ma J."/>
        </authorList>
    </citation>
    <scope>NUCLEOTIDE SEQUENCE [LARGE SCALE GENOMIC DNA]</scope>
    <source>
        <strain evidence="6">KCTC 52925</strain>
    </source>
</reference>
<evidence type="ECO:0000259" key="4">
    <source>
        <dbReference type="PROSITE" id="PS01124"/>
    </source>
</evidence>
<dbReference type="Gene3D" id="1.10.10.60">
    <property type="entry name" value="Homeodomain-like"/>
    <property type="match status" value="1"/>
</dbReference>
<dbReference type="PANTHER" id="PTHR46796:SF13">
    <property type="entry name" value="HTH-TYPE TRANSCRIPTIONAL ACTIVATOR RHAS"/>
    <property type="match status" value="1"/>
</dbReference>
<dbReference type="InterPro" id="IPR050204">
    <property type="entry name" value="AraC_XylS_family_regulators"/>
</dbReference>
<organism evidence="5 6">
    <name type="scientific">Christiangramia antarctica</name>
    <dbReference type="NCBI Taxonomy" id="2058158"/>
    <lineage>
        <taxon>Bacteria</taxon>
        <taxon>Pseudomonadati</taxon>
        <taxon>Bacteroidota</taxon>
        <taxon>Flavobacteriia</taxon>
        <taxon>Flavobacteriales</taxon>
        <taxon>Flavobacteriaceae</taxon>
        <taxon>Christiangramia</taxon>
    </lineage>
</organism>
<dbReference type="Pfam" id="PF20240">
    <property type="entry name" value="DUF6597"/>
    <property type="match status" value="1"/>
</dbReference>
<gene>
    <name evidence="5" type="ORF">ACFSYS_09905</name>
</gene>
<keyword evidence="2" id="KW-0238">DNA-binding</keyword>
<name>A0ABW5X3E9_9FLAO</name>
<dbReference type="InterPro" id="IPR046532">
    <property type="entry name" value="DUF6597"/>
</dbReference>
<sequence>MYQLFEPSQSLRHVVKYYWLLDLNGAKGSMKDHLFAYPYVNWVFTIGNPYVIKNKLLGSTIVKDTRIIGPRTTISEYVHPAGSLTFGITFHTGSTVSLFNKSTNLITDKIITYDQLLPGMHWLNSLFMKTSIENFLAELNLQLDALINTNEIKGYILYKQFSALLEDGTHYNTSTKNLASKINISQRQLQRITLKYVGLSPKQVQSMIRCKLALCSIQQSGQSSDLYQYGYYDQNHFIKDVKKWTGKTPGQVLKVVSNISL</sequence>